<reference evidence="1 2" key="2">
    <citation type="submission" date="2018-03" db="EMBL/GenBank/DDBJ databases">
        <authorList>
            <person name="Keele B.F."/>
        </authorList>
    </citation>
    <scope>NUCLEOTIDE SEQUENCE [LARGE SCALE GENOMIC DNA]</scope>
    <source>
        <strain evidence="1 2">CCALA 016</strain>
    </source>
</reference>
<keyword evidence="1" id="KW-0547">Nucleotide-binding</keyword>
<evidence type="ECO:0000313" key="2">
    <source>
        <dbReference type="Proteomes" id="UP000239001"/>
    </source>
</evidence>
<reference evidence="1 2" key="1">
    <citation type="submission" date="2018-03" db="EMBL/GenBank/DDBJ databases">
        <title>The ancient ancestry and fast evolution of plastids.</title>
        <authorList>
            <person name="Moore K.R."/>
            <person name="Magnabosco C."/>
            <person name="Momper L."/>
            <person name="Gold D.A."/>
            <person name="Bosak T."/>
            <person name="Fournier G.P."/>
        </authorList>
    </citation>
    <scope>NUCLEOTIDE SEQUENCE [LARGE SCALE GENOMIC DNA]</scope>
    <source>
        <strain evidence="1 2">CCALA 016</strain>
    </source>
</reference>
<sequence length="61" mass="6887">MSKIQKIRCPNCGSFAEREHFPHHEITQTACPVCDYFMTNCSKTGRVIEFYASAGRSAACR</sequence>
<dbReference type="AlphaFoldDB" id="A0A2T1LT82"/>
<comment type="caution">
    <text evidence="1">The sequence shown here is derived from an EMBL/GenBank/DDBJ whole genome shotgun (WGS) entry which is preliminary data.</text>
</comment>
<name>A0A2T1LT82_9CHRO</name>
<evidence type="ECO:0000313" key="1">
    <source>
        <dbReference type="EMBL" id="PSF33647.1"/>
    </source>
</evidence>
<proteinExistence type="predicted"/>
<protein>
    <submittedName>
        <fullName evidence="1">Replication restart DNA helicase PriA</fullName>
    </submittedName>
</protein>
<organism evidence="1 2">
    <name type="scientific">Aphanothece hegewaldii CCALA 016</name>
    <dbReference type="NCBI Taxonomy" id="2107694"/>
    <lineage>
        <taxon>Bacteria</taxon>
        <taxon>Bacillati</taxon>
        <taxon>Cyanobacteriota</taxon>
        <taxon>Cyanophyceae</taxon>
        <taxon>Oscillatoriophycideae</taxon>
        <taxon>Chroococcales</taxon>
        <taxon>Aphanothecaceae</taxon>
        <taxon>Aphanothece</taxon>
    </lineage>
</organism>
<gene>
    <name evidence="1" type="ORF">C7H19_19885</name>
</gene>
<accession>A0A2T1LT82</accession>
<keyword evidence="1" id="KW-0067">ATP-binding</keyword>
<keyword evidence="1" id="KW-0378">Hydrolase</keyword>
<dbReference type="Proteomes" id="UP000239001">
    <property type="component" value="Unassembled WGS sequence"/>
</dbReference>
<dbReference type="EMBL" id="PXOH01000029">
    <property type="protein sequence ID" value="PSF33647.1"/>
    <property type="molecule type" value="Genomic_DNA"/>
</dbReference>
<dbReference type="RefSeq" id="WP_106458664.1">
    <property type="nucleotide sequence ID" value="NZ_PXOH01000029.1"/>
</dbReference>
<keyword evidence="2" id="KW-1185">Reference proteome</keyword>
<dbReference type="OrthoDB" id="466817at2"/>
<keyword evidence="1" id="KW-0347">Helicase</keyword>
<dbReference type="GO" id="GO:0004386">
    <property type="term" value="F:helicase activity"/>
    <property type="evidence" value="ECO:0007669"/>
    <property type="project" value="UniProtKB-KW"/>
</dbReference>